<dbReference type="RefSeq" id="WP_381729004.1">
    <property type="nucleotide sequence ID" value="NZ_JBHVBU010000242.1"/>
</dbReference>
<sequence length="61" mass="5943">MVAVGGGGGDAHEGTLAGGWFGACRNVAAGVPQSVLLGVSYLQSRWDAHDGAPSVTGGYGP</sequence>
<dbReference type="EMBL" id="JBHVBU010000242">
    <property type="protein sequence ID" value="MFE7968159.1"/>
    <property type="molecule type" value="Genomic_DNA"/>
</dbReference>
<dbReference type="Proteomes" id="UP001600650">
    <property type="component" value="Unassembled WGS sequence"/>
</dbReference>
<evidence type="ECO:0000313" key="1">
    <source>
        <dbReference type="EMBL" id="MFE7968159.1"/>
    </source>
</evidence>
<protein>
    <submittedName>
        <fullName evidence="1">Uncharacterized protein</fullName>
    </submittedName>
</protein>
<reference evidence="1 2" key="1">
    <citation type="submission" date="2024-09" db="EMBL/GenBank/DDBJ databases">
        <title>The Natural Products Discovery Center: Release of the First 8490 Sequenced Strains for Exploring Actinobacteria Biosynthetic Diversity.</title>
        <authorList>
            <person name="Kalkreuter E."/>
            <person name="Kautsar S.A."/>
            <person name="Yang D."/>
            <person name="Bader C.D."/>
            <person name="Teijaro C.N."/>
            <person name="Fluegel L."/>
            <person name="Davis C.M."/>
            <person name="Simpson J.R."/>
            <person name="Lauterbach L."/>
            <person name="Steele A.D."/>
            <person name="Gui C."/>
            <person name="Meng S."/>
            <person name="Li G."/>
            <person name="Viehrig K."/>
            <person name="Ye F."/>
            <person name="Su P."/>
            <person name="Kiefer A.F."/>
            <person name="Nichols A."/>
            <person name="Cepeda A.J."/>
            <person name="Yan W."/>
            <person name="Fan B."/>
            <person name="Jiang Y."/>
            <person name="Adhikari A."/>
            <person name="Zheng C.-J."/>
            <person name="Schuster L."/>
            <person name="Cowan T.M."/>
            <person name="Smanski M.J."/>
            <person name="Chevrette M.G."/>
            <person name="De Carvalho L.P.S."/>
            <person name="Shen B."/>
        </authorList>
    </citation>
    <scope>NUCLEOTIDE SEQUENCE [LARGE SCALE GENOMIC DNA]</scope>
    <source>
        <strain evidence="1 2">NPDC057399</strain>
    </source>
</reference>
<name>A0ABW6JVQ8_STRCE</name>
<feature type="non-terminal residue" evidence="1">
    <location>
        <position position="61"/>
    </location>
</feature>
<evidence type="ECO:0000313" key="2">
    <source>
        <dbReference type="Proteomes" id="UP001600650"/>
    </source>
</evidence>
<organism evidence="1 2">
    <name type="scientific">Streptomyces cellulosae</name>
    <dbReference type="NCBI Taxonomy" id="1968"/>
    <lineage>
        <taxon>Bacteria</taxon>
        <taxon>Bacillati</taxon>
        <taxon>Actinomycetota</taxon>
        <taxon>Actinomycetes</taxon>
        <taxon>Kitasatosporales</taxon>
        <taxon>Streptomycetaceae</taxon>
        <taxon>Streptomyces</taxon>
    </lineage>
</organism>
<accession>A0ABW6JVQ8</accession>
<keyword evidence="2" id="KW-1185">Reference proteome</keyword>
<comment type="caution">
    <text evidence="1">The sequence shown here is derived from an EMBL/GenBank/DDBJ whole genome shotgun (WGS) entry which is preliminary data.</text>
</comment>
<gene>
    <name evidence="1" type="ORF">ACFU0X_34875</name>
</gene>
<proteinExistence type="predicted"/>